<organism evidence="4 5">
    <name type="scientific">Anaerosporobacter mobilis DSM 15930</name>
    <dbReference type="NCBI Taxonomy" id="1120996"/>
    <lineage>
        <taxon>Bacteria</taxon>
        <taxon>Bacillati</taxon>
        <taxon>Bacillota</taxon>
        <taxon>Clostridia</taxon>
        <taxon>Lachnospirales</taxon>
        <taxon>Lachnospiraceae</taxon>
        <taxon>Anaerosporobacter</taxon>
    </lineage>
</organism>
<dbReference type="RefSeq" id="WP_073281518.1">
    <property type="nucleotide sequence ID" value="NZ_FRCP01000005.1"/>
</dbReference>
<dbReference type="PROSITE" id="PS50022">
    <property type="entry name" value="FA58C_3"/>
    <property type="match status" value="1"/>
</dbReference>
<dbReference type="InterPro" id="IPR050546">
    <property type="entry name" value="Glycosyl_Hydrlase_16"/>
</dbReference>
<sequence length="835" mass="92586">MEKRMLQLNKKKLHNVLSIVLTITLLIGTLTGYSSYTGKVAKAASEAITSMQYYSASDGPILTGSGVDGASYGFVMPIFNGGSASWGDVASDLQVNVKVNGAWVSIDTVSSFVYNSNWGNWSDSGFNGYWFNVNKTTNLQLQSKTNKEVTLEYTLQFTQLSTATITSMTATQGPQLTAGVTGGCGFTYPTFNGDASIKYEQIAKDLKVYVRTEDDKDWIDINNNAASGWIYDKNFGQFFDGPGGYWFNVEKTTYVRLVSVSSPGVFLDYTITYTKPVRDKHVLTADTTTFTAGTTGAIGIPLPFIDGGYPVSTELDNFIYEVKVNGAWVELSNTALSSFSYQGNGYNKLSDKNQWGYWVDGIYGLWFQPIQQDMELRIGYPLNGEKGGNVGNNYIVYSFIGNPNAPRPDVSDLGELELGTSDSSKLNGWNMVWNDEFAGDKLNTSKWNYNTGYFIDGDPDKWGWGNNELEYYTDSEKNTFVKDGSLNLATYYEPTTFPEIDPNRVAPYSSGKITTKDKFTFKYGRIDFRAKLPAGNGLWPALWLLPNEDKYGTWASSGEIDVMEARGRIPNASSGAIHYGGTWPTNTYLGSDYVFPEGESINSDYHVYSLVWEEDNIKWYVDGKCFFKATNDQWYSAGNPNNPNAPFDQEFYIIMNLAVGGWFDGGVTPGEGDIPASMQVDYVRVYQAEGSTDGSYTDNTTEVTPVLEDKAFGKTVQSSGTENEVFSANNLVDNNTATRYASNFADDAWFIVDLNNTYTINQVILNWEAAYGKQYEILVSTDGVNYTSVIKQNNGAGGVETLNLDKVKARYVKFQGVERALPYGYSLWDIKVMGN</sequence>
<evidence type="ECO:0000256" key="1">
    <source>
        <dbReference type="ARBA" id="ARBA00023295"/>
    </source>
</evidence>
<reference evidence="4 5" key="1">
    <citation type="submission" date="2016-11" db="EMBL/GenBank/DDBJ databases">
        <authorList>
            <person name="Jaros S."/>
            <person name="Januszkiewicz K."/>
            <person name="Wedrychowicz H."/>
        </authorList>
    </citation>
    <scope>NUCLEOTIDE SEQUENCE [LARGE SCALE GENOMIC DNA]</scope>
    <source>
        <strain evidence="4 5">DSM 15930</strain>
    </source>
</reference>
<dbReference type="EMBL" id="FRCP01000005">
    <property type="protein sequence ID" value="SHL91945.1"/>
    <property type="molecule type" value="Genomic_DNA"/>
</dbReference>
<dbReference type="AlphaFoldDB" id="A0A1M7EJC0"/>
<name>A0A1M7EJC0_9FIRM</name>
<gene>
    <name evidence="4" type="ORF">SAMN02746066_00024</name>
</gene>
<dbReference type="CDD" id="cd08023">
    <property type="entry name" value="GH16_laminarinase_like"/>
    <property type="match status" value="1"/>
</dbReference>
<evidence type="ECO:0000313" key="4">
    <source>
        <dbReference type="EMBL" id="SHL91945.1"/>
    </source>
</evidence>
<feature type="domain" description="F5/8 type C" evidence="2">
    <location>
        <begin position="700"/>
        <end position="835"/>
    </location>
</feature>
<dbReference type="Pfam" id="PF00754">
    <property type="entry name" value="F5_F8_type_C"/>
    <property type="match status" value="1"/>
</dbReference>
<dbReference type="SUPFAM" id="SSF49899">
    <property type="entry name" value="Concanavalin A-like lectins/glucanases"/>
    <property type="match status" value="1"/>
</dbReference>
<dbReference type="GO" id="GO:0005975">
    <property type="term" value="P:carbohydrate metabolic process"/>
    <property type="evidence" value="ECO:0007669"/>
    <property type="project" value="InterPro"/>
</dbReference>
<dbReference type="Proteomes" id="UP000184038">
    <property type="component" value="Unassembled WGS sequence"/>
</dbReference>
<dbReference type="InterPro" id="IPR000421">
    <property type="entry name" value="FA58C"/>
</dbReference>
<dbReference type="PROSITE" id="PS51762">
    <property type="entry name" value="GH16_2"/>
    <property type="match status" value="1"/>
</dbReference>
<dbReference type="Pfam" id="PF00722">
    <property type="entry name" value="Glyco_hydro_16"/>
    <property type="match status" value="1"/>
</dbReference>
<evidence type="ECO:0000259" key="3">
    <source>
        <dbReference type="PROSITE" id="PS51762"/>
    </source>
</evidence>
<keyword evidence="1" id="KW-0326">Glycosidase</keyword>
<dbReference type="OrthoDB" id="9809583at2"/>
<dbReference type="Gene3D" id="2.60.120.200">
    <property type="match status" value="1"/>
</dbReference>
<evidence type="ECO:0000313" key="5">
    <source>
        <dbReference type="Proteomes" id="UP000184038"/>
    </source>
</evidence>
<protein>
    <submittedName>
        <fullName evidence="4">Beta-glucanase, GH16 family</fullName>
    </submittedName>
</protein>
<dbReference type="SUPFAM" id="SSF49785">
    <property type="entry name" value="Galactose-binding domain-like"/>
    <property type="match status" value="1"/>
</dbReference>
<dbReference type="InterPro" id="IPR008979">
    <property type="entry name" value="Galactose-bd-like_sf"/>
</dbReference>
<dbReference type="STRING" id="1120996.SAMN02746066_00024"/>
<dbReference type="PANTHER" id="PTHR10963:SF60">
    <property type="entry name" value="GRAM-NEGATIVE BACTERIA-BINDING PROTEIN 1-RELATED"/>
    <property type="match status" value="1"/>
</dbReference>
<keyword evidence="1" id="KW-0378">Hydrolase</keyword>
<dbReference type="InterPro" id="IPR013320">
    <property type="entry name" value="ConA-like_dom_sf"/>
</dbReference>
<feature type="domain" description="GH16" evidence="3">
    <location>
        <begin position="397"/>
        <end position="691"/>
    </location>
</feature>
<dbReference type="GO" id="GO:0004553">
    <property type="term" value="F:hydrolase activity, hydrolyzing O-glycosyl compounds"/>
    <property type="evidence" value="ECO:0007669"/>
    <property type="project" value="InterPro"/>
</dbReference>
<proteinExistence type="predicted"/>
<evidence type="ECO:0000259" key="2">
    <source>
        <dbReference type="PROSITE" id="PS50022"/>
    </source>
</evidence>
<keyword evidence="5" id="KW-1185">Reference proteome</keyword>
<dbReference type="PANTHER" id="PTHR10963">
    <property type="entry name" value="GLYCOSYL HYDROLASE-RELATED"/>
    <property type="match status" value="1"/>
</dbReference>
<dbReference type="Gene3D" id="2.60.120.260">
    <property type="entry name" value="Galactose-binding domain-like"/>
    <property type="match status" value="1"/>
</dbReference>
<dbReference type="InterPro" id="IPR000757">
    <property type="entry name" value="Beta-glucanase-like"/>
</dbReference>
<accession>A0A1M7EJC0</accession>